<dbReference type="EnsemblPlants" id="OGLUM06G13010.1">
    <property type="protein sequence ID" value="OGLUM06G13010.1"/>
    <property type="gene ID" value="OGLUM06G13010"/>
</dbReference>
<protein>
    <recommendedName>
        <fullName evidence="3">NB-ARC domain-containing protein</fullName>
    </recommendedName>
</protein>
<dbReference type="HOGENOM" id="CLU_2744136_0_0_1"/>
<evidence type="ECO:0008006" key="3">
    <source>
        <dbReference type="Google" id="ProtNLM"/>
    </source>
</evidence>
<dbReference type="AlphaFoldDB" id="A0A0E0A8M3"/>
<evidence type="ECO:0000313" key="1">
    <source>
        <dbReference type="EnsemblPlants" id="OGLUM06G13010.1"/>
    </source>
</evidence>
<sequence length="71" mass="7750">MGVARELHIDQCKKLEHLPPILKDSGMEIKLLPSTVEQLTIKSCGELENMLIGSLAGLQALSNIFLSQCTT</sequence>
<dbReference type="Gramene" id="OGLUM06G13010.1">
    <property type="protein sequence ID" value="OGLUM06G13010.1"/>
    <property type="gene ID" value="OGLUM06G13010"/>
</dbReference>
<dbReference type="Proteomes" id="UP000026961">
    <property type="component" value="Chromosome 6"/>
</dbReference>
<keyword evidence="2" id="KW-1185">Reference proteome</keyword>
<evidence type="ECO:0000313" key="2">
    <source>
        <dbReference type="Proteomes" id="UP000026961"/>
    </source>
</evidence>
<proteinExistence type="predicted"/>
<accession>A0A0E0A8M3</accession>
<reference evidence="1" key="2">
    <citation type="submission" date="2018-05" db="EMBL/GenBank/DDBJ databases">
        <title>OgluRS3 (Oryza glumaepatula Reference Sequence Version 3).</title>
        <authorList>
            <person name="Zhang J."/>
            <person name="Kudrna D."/>
            <person name="Lee S."/>
            <person name="Talag J."/>
            <person name="Welchert J."/>
            <person name="Wing R.A."/>
        </authorList>
    </citation>
    <scope>NUCLEOTIDE SEQUENCE [LARGE SCALE GENOMIC DNA]</scope>
</reference>
<reference evidence="1" key="1">
    <citation type="submission" date="2015-04" db="UniProtKB">
        <authorList>
            <consortium name="EnsemblPlants"/>
        </authorList>
    </citation>
    <scope>IDENTIFICATION</scope>
</reference>
<name>A0A0E0A8M3_9ORYZ</name>
<organism evidence="1">
    <name type="scientific">Oryza glumipatula</name>
    <dbReference type="NCBI Taxonomy" id="40148"/>
    <lineage>
        <taxon>Eukaryota</taxon>
        <taxon>Viridiplantae</taxon>
        <taxon>Streptophyta</taxon>
        <taxon>Embryophyta</taxon>
        <taxon>Tracheophyta</taxon>
        <taxon>Spermatophyta</taxon>
        <taxon>Magnoliopsida</taxon>
        <taxon>Liliopsida</taxon>
        <taxon>Poales</taxon>
        <taxon>Poaceae</taxon>
        <taxon>BOP clade</taxon>
        <taxon>Oryzoideae</taxon>
        <taxon>Oryzeae</taxon>
        <taxon>Oryzinae</taxon>
        <taxon>Oryza</taxon>
    </lineage>
</organism>